<gene>
    <name evidence="5" type="ORF">GCM10008905_07410</name>
</gene>
<evidence type="ECO:0000256" key="1">
    <source>
        <dbReference type="ARBA" id="ARBA00022723"/>
    </source>
</evidence>
<feature type="domain" description="4Fe-4S ferredoxin-type" evidence="4">
    <location>
        <begin position="48"/>
        <end position="79"/>
    </location>
</feature>
<name>A0ABN1IQK5_9CLOT</name>
<keyword evidence="6" id="KW-1185">Reference proteome</keyword>
<evidence type="ECO:0000256" key="2">
    <source>
        <dbReference type="ARBA" id="ARBA00023004"/>
    </source>
</evidence>
<proteinExistence type="predicted"/>
<evidence type="ECO:0000259" key="4">
    <source>
        <dbReference type="PROSITE" id="PS51379"/>
    </source>
</evidence>
<evidence type="ECO:0000256" key="3">
    <source>
        <dbReference type="ARBA" id="ARBA00023014"/>
    </source>
</evidence>
<keyword evidence="2" id="KW-0408">Iron</keyword>
<dbReference type="InterPro" id="IPR017896">
    <property type="entry name" value="4Fe4S_Fe-S-bd"/>
</dbReference>
<keyword evidence="1" id="KW-0479">Metal-binding</keyword>
<keyword evidence="3" id="KW-0411">Iron-sulfur</keyword>
<protein>
    <recommendedName>
        <fullName evidence="4">4Fe-4S ferredoxin-type domain-containing protein</fullName>
    </recommendedName>
</protein>
<evidence type="ECO:0000313" key="6">
    <source>
        <dbReference type="Proteomes" id="UP001500339"/>
    </source>
</evidence>
<organism evidence="5 6">
    <name type="scientific">Clostridium malenominatum</name>
    <dbReference type="NCBI Taxonomy" id="1539"/>
    <lineage>
        <taxon>Bacteria</taxon>
        <taxon>Bacillati</taxon>
        <taxon>Bacillota</taxon>
        <taxon>Clostridia</taxon>
        <taxon>Eubacteriales</taxon>
        <taxon>Clostridiaceae</taxon>
        <taxon>Clostridium</taxon>
    </lineage>
</organism>
<evidence type="ECO:0000313" key="5">
    <source>
        <dbReference type="EMBL" id="GAA0719399.1"/>
    </source>
</evidence>
<dbReference type="SUPFAM" id="SSF54862">
    <property type="entry name" value="4Fe-4S ferredoxins"/>
    <property type="match status" value="1"/>
</dbReference>
<dbReference type="PROSITE" id="PS51379">
    <property type="entry name" value="4FE4S_FER_2"/>
    <property type="match status" value="2"/>
</dbReference>
<dbReference type="Proteomes" id="UP001500339">
    <property type="component" value="Unassembled WGS sequence"/>
</dbReference>
<comment type="caution">
    <text evidence="5">The sequence shown here is derived from an EMBL/GenBank/DDBJ whole genome shotgun (WGS) entry which is preliminary data.</text>
</comment>
<dbReference type="InterPro" id="IPR017900">
    <property type="entry name" value="4Fe4S_Fe_S_CS"/>
</dbReference>
<dbReference type="RefSeq" id="WP_343766791.1">
    <property type="nucleotide sequence ID" value="NZ_BAAACF010000001.1"/>
</dbReference>
<feature type="domain" description="4Fe-4S ferredoxin-type" evidence="4">
    <location>
        <begin position="16"/>
        <end position="45"/>
    </location>
</feature>
<sequence length="98" mass="11359">MDNRTNYMLPEMPISNPIIYNKDKCIGCNRCVDICQVDILIPNPERGKSPIVAYPGECWYCGCCVMECPIEGAIKLRHPLMNEVHWIEKDQLIKKQNY</sequence>
<dbReference type="Gene3D" id="3.30.70.20">
    <property type="match status" value="1"/>
</dbReference>
<dbReference type="Pfam" id="PF12838">
    <property type="entry name" value="Fer4_7"/>
    <property type="match status" value="1"/>
</dbReference>
<accession>A0ABN1IQK5</accession>
<reference evidence="5 6" key="1">
    <citation type="journal article" date="2019" name="Int. J. Syst. Evol. Microbiol.">
        <title>The Global Catalogue of Microorganisms (GCM) 10K type strain sequencing project: providing services to taxonomists for standard genome sequencing and annotation.</title>
        <authorList>
            <consortium name="The Broad Institute Genomics Platform"/>
            <consortium name="The Broad Institute Genome Sequencing Center for Infectious Disease"/>
            <person name="Wu L."/>
            <person name="Ma J."/>
        </authorList>
    </citation>
    <scope>NUCLEOTIDE SEQUENCE [LARGE SCALE GENOMIC DNA]</scope>
    <source>
        <strain evidence="5 6">JCM 1405</strain>
    </source>
</reference>
<dbReference type="EMBL" id="BAAACF010000001">
    <property type="protein sequence ID" value="GAA0719399.1"/>
    <property type="molecule type" value="Genomic_DNA"/>
</dbReference>
<dbReference type="PROSITE" id="PS00198">
    <property type="entry name" value="4FE4S_FER_1"/>
    <property type="match status" value="1"/>
</dbReference>